<evidence type="ECO:0000259" key="8">
    <source>
        <dbReference type="PROSITE" id="PS50862"/>
    </source>
</evidence>
<evidence type="ECO:0000256" key="6">
    <source>
        <dbReference type="ARBA" id="ARBA00023146"/>
    </source>
</evidence>
<gene>
    <name evidence="9" type="ORF">UFOPK1726_00206</name>
</gene>
<dbReference type="Pfam" id="PF01336">
    <property type="entry name" value="tRNA_anti-codon"/>
    <property type="match status" value="1"/>
</dbReference>
<comment type="catalytic activity">
    <reaction evidence="7">
        <text>tRNA(Lys) + L-lysine + ATP = L-lysyl-tRNA(Lys) + AMP + diphosphate</text>
        <dbReference type="Rhea" id="RHEA:20792"/>
        <dbReference type="Rhea" id="RHEA-COMP:9696"/>
        <dbReference type="Rhea" id="RHEA-COMP:9697"/>
        <dbReference type="ChEBI" id="CHEBI:30616"/>
        <dbReference type="ChEBI" id="CHEBI:32551"/>
        <dbReference type="ChEBI" id="CHEBI:33019"/>
        <dbReference type="ChEBI" id="CHEBI:78442"/>
        <dbReference type="ChEBI" id="CHEBI:78529"/>
        <dbReference type="ChEBI" id="CHEBI:456215"/>
        <dbReference type="EC" id="6.1.1.6"/>
    </reaction>
</comment>
<dbReference type="EC" id="6.1.1.6" evidence="1"/>
<dbReference type="NCBIfam" id="NF001756">
    <property type="entry name" value="PRK00484.1"/>
    <property type="match status" value="1"/>
</dbReference>
<dbReference type="InterPro" id="IPR045864">
    <property type="entry name" value="aa-tRNA-synth_II/BPL/LPL"/>
</dbReference>
<dbReference type="InterPro" id="IPR004364">
    <property type="entry name" value="Aa-tRNA-synt_II"/>
</dbReference>
<dbReference type="Gene3D" id="2.40.50.140">
    <property type="entry name" value="Nucleic acid-binding proteins"/>
    <property type="match status" value="1"/>
</dbReference>
<dbReference type="AlphaFoldDB" id="A0A6J6E3T8"/>
<proteinExistence type="inferred from homology"/>
<dbReference type="GO" id="GO:0006430">
    <property type="term" value="P:lysyl-tRNA aminoacylation"/>
    <property type="evidence" value="ECO:0007669"/>
    <property type="project" value="InterPro"/>
</dbReference>
<dbReference type="SUPFAM" id="SSF55681">
    <property type="entry name" value="Class II aaRS and biotin synthetases"/>
    <property type="match status" value="1"/>
</dbReference>
<dbReference type="Gene3D" id="3.30.930.10">
    <property type="entry name" value="Bira Bifunctional Protein, Domain 2"/>
    <property type="match status" value="1"/>
</dbReference>
<dbReference type="InterPro" id="IPR018149">
    <property type="entry name" value="Lys-tRNA-synth_II_C"/>
</dbReference>
<dbReference type="PRINTS" id="PR00982">
    <property type="entry name" value="TRNASYNTHLYS"/>
</dbReference>
<protein>
    <recommendedName>
        <fullName evidence="1">lysine--tRNA ligase</fullName>
        <ecNumber evidence="1">6.1.1.6</ecNumber>
    </recommendedName>
</protein>
<dbReference type="CDD" id="cd04322">
    <property type="entry name" value="LysRS_N"/>
    <property type="match status" value="1"/>
</dbReference>
<keyword evidence="2" id="KW-0436">Ligase</keyword>
<keyword evidence="3" id="KW-0479">Metal-binding</keyword>
<dbReference type="Pfam" id="PF00152">
    <property type="entry name" value="tRNA-synt_2"/>
    <property type="match status" value="1"/>
</dbReference>
<sequence>MENRTELDEQAQIRLEKLTRFRATGVDPYPHNAPRTNLISEIREQHGHLAEDTQTGIKVSITGRVMLNRIAGKLIFATLRDGSADMQIMLTADVSGESTLDQWKEFVDLGDQVSVTGEVVTTKRGELTVRAETWMLTAKCLHPLPDKHKGLADPEARVRQRYLDLIVRPESRRLVKLRSDAVASVREQLRGRGFTEVETPMLQVMHGGANARPFITHINAYDMKMYMRIAPELYLKRLLVGGIEKIFEINRNFRNEGADSSHNPEFTMLEMYEAFGDYTTMADLTKELVLSAATAVYGSTVVQHEDENGNIVEHDLANGWKSTPVCTAISEAAGEEVSVDTDPAKLKSLAAKLDIALKPDWENGQIILELYEHLAEAKTVLPTFYTDFPQSVSPLTKAHRENKLLAEKWDLVTFGFELATGYSELNDPQDQRDRFAAQQALAAAGDDEAMRMDEDFIRALEYGMPPAGGQGMGIERLLMALTGKGIRDTILFPLVKPINHD</sequence>
<dbReference type="InterPro" id="IPR006195">
    <property type="entry name" value="aa-tRNA-synth_II"/>
</dbReference>
<evidence type="ECO:0000256" key="1">
    <source>
        <dbReference type="ARBA" id="ARBA00013166"/>
    </source>
</evidence>
<name>A0A6J6E3T8_9ZZZZ</name>
<dbReference type="InterPro" id="IPR044136">
    <property type="entry name" value="Lys-tRNA-ligase_II_N"/>
</dbReference>
<evidence type="ECO:0000256" key="5">
    <source>
        <dbReference type="ARBA" id="ARBA00022840"/>
    </source>
</evidence>
<organism evidence="9">
    <name type="scientific">freshwater metagenome</name>
    <dbReference type="NCBI Taxonomy" id="449393"/>
    <lineage>
        <taxon>unclassified sequences</taxon>
        <taxon>metagenomes</taxon>
        <taxon>ecological metagenomes</taxon>
    </lineage>
</organism>
<dbReference type="GO" id="GO:0005524">
    <property type="term" value="F:ATP binding"/>
    <property type="evidence" value="ECO:0007669"/>
    <property type="project" value="UniProtKB-KW"/>
</dbReference>
<dbReference type="InterPro" id="IPR012340">
    <property type="entry name" value="NA-bd_OB-fold"/>
</dbReference>
<keyword evidence="6" id="KW-0030">Aminoacyl-tRNA synthetase</keyword>
<evidence type="ECO:0000313" key="9">
    <source>
        <dbReference type="EMBL" id="CAB4569855.1"/>
    </source>
</evidence>
<accession>A0A6J6E3T8</accession>
<keyword evidence="5" id="KW-0067">ATP-binding</keyword>
<dbReference type="EMBL" id="CAEZTT010000012">
    <property type="protein sequence ID" value="CAB4569855.1"/>
    <property type="molecule type" value="Genomic_DNA"/>
</dbReference>
<dbReference type="GO" id="GO:0004824">
    <property type="term" value="F:lysine-tRNA ligase activity"/>
    <property type="evidence" value="ECO:0007669"/>
    <property type="project" value="UniProtKB-EC"/>
</dbReference>
<dbReference type="InterPro" id="IPR002313">
    <property type="entry name" value="Lys-tRNA-ligase_II"/>
</dbReference>
<dbReference type="PANTHER" id="PTHR42918:SF15">
    <property type="entry name" value="LYSINE--TRNA LIGASE, CHLOROPLASTIC_MITOCHONDRIAL"/>
    <property type="match status" value="1"/>
</dbReference>
<dbReference type="GO" id="GO:0000049">
    <property type="term" value="F:tRNA binding"/>
    <property type="evidence" value="ECO:0007669"/>
    <property type="project" value="TreeGrafter"/>
</dbReference>
<feature type="domain" description="Aminoacyl-transfer RNA synthetases class-II family profile" evidence="8">
    <location>
        <begin position="176"/>
        <end position="497"/>
    </location>
</feature>
<dbReference type="NCBIfam" id="TIGR00499">
    <property type="entry name" value="lysS_bact"/>
    <property type="match status" value="1"/>
</dbReference>
<evidence type="ECO:0000256" key="3">
    <source>
        <dbReference type="ARBA" id="ARBA00022723"/>
    </source>
</evidence>
<dbReference type="InterPro" id="IPR004365">
    <property type="entry name" value="NA-bd_OB_tRNA"/>
</dbReference>
<dbReference type="GO" id="GO:0005829">
    <property type="term" value="C:cytosol"/>
    <property type="evidence" value="ECO:0007669"/>
    <property type="project" value="TreeGrafter"/>
</dbReference>
<dbReference type="HAMAP" id="MF_00252">
    <property type="entry name" value="Lys_tRNA_synth_class2"/>
    <property type="match status" value="1"/>
</dbReference>
<evidence type="ECO:0000256" key="7">
    <source>
        <dbReference type="ARBA" id="ARBA00048573"/>
    </source>
</evidence>
<dbReference type="PROSITE" id="PS50862">
    <property type="entry name" value="AA_TRNA_LIGASE_II"/>
    <property type="match status" value="1"/>
</dbReference>
<dbReference type="NCBIfam" id="NF002821">
    <property type="entry name" value="PRK02983.1"/>
    <property type="match status" value="1"/>
</dbReference>
<keyword evidence="4" id="KW-0547">Nucleotide-binding</keyword>
<dbReference type="SUPFAM" id="SSF50249">
    <property type="entry name" value="Nucleic acid-binding proteins"/>
    <property type="match status" value="1"/>
</dbReference>
<dbReference type="GO" id="GO:0046872">
    <property type="term" value="F:metal ion binding"/>
    <property type="evidence" value="ECO:0007669"/>
    <property type="project" value="UniProtKB-KW"/>
</dbReference>
<evidence type="ECO:0000256" key="2">
    <source>
        <dbReference type="ARBA" id="ARBA00022598"/>
    </source>
</evidence>
<dbReference type="PANTHER" id="PTHR42918">
    <property type="entry name" value="LYSYL-TRNA SYNTHETASE"/>
    <property type="match status" value="1"/>
</dbReference>
<reference evidence="9" key="1">
    <citation type="submission" date="2020-05" db="EMBL/GenBank/DDBJ databases">
        <authorList>
            <person name="Chiriac C."/>
            <person name="Salcher M."/>
            <person name="Ghai R."/>
            <person name="Kavagutti S V."/>
        </authorList>
    </citation>
    <scope>NUCLEOTIDE SEQUENCE</scope>
</reference>
<evidence type="ECO:0000256" key="4">
    <source>
        <dbReference type="ARBA" id="ARBA00022741"/>
    </source>
</evidence>